<sequence length="165" mass="18746">MDIFVQQKLINWNLECLIEKFADSKGIQALKILPVILPPPVYKIGHKTFRPTIQEARTSIIDVQPSGTNMVLYLERQREAKPFPFVLELGMAGQFFVVVNGQALKQLTLLKAVDVCFKAFYCFDIHYPKQCASVWEFLQQVVYGMPGTENSSIPFLRASIFAAED</sequence>
<proteinExistence type="predicted"/>
<dbReference type="PANTHER" id="PTHR31025">
    <property type="entry name" value="SI:CH211-196P9.1-RELATED"/>
    <property type="match status" value="1"/>
</dbReference>
<name>A0AAN9H4X9_9TELE</name>
<gene>
    <name evidence="1" type="ORF">R3I93_012174</name>
</gene>
<organism evidence="1 2">
    <name type="scientific">Phoxinus phoxinus</name>
    <name type="common">Eurasian minnow</name>
    <dbReference type="NCBI Taxonomy" id="58324"/>
    <lineage>
        <taxon>Eukaryota</taxon>
        <taxon>Metazoa</taxon>
        <taxon>Chordata</taxon>
        <taxon>Craniata</taxon>
        <taxon>Vertebrata</taxon>
        <taxon>Euteleostomi</taxon>
        <taxon>Actinopterygii</taxon>
        <taxon>Neopterygii</taxon>
        <taxon>Teleostei</taxon>
        <taxon>Ostariophysi</taxon>
        <taxon>Cypriniformes</taxon>
        <taxon>Leuciscidae</taxon>
        <taxon>Phoxininae</taxon>
        <taxon>Phoxinus</taxon>
    </lineage>
</organism>
<dbReference type="AlphaFoldDB" id="A0AAN9H4X9"/>
<dbReference type="PANTHER" id="PTHR31025:SF9">
    <property type="entry name" value="SI:DKEY-286J15.1"/>
    <property type="match status" value="1"/>
</dbReference>
<comment type="caution">
    <text evidence="1">The sequence shown here is derived from an EMBL/GenBank/DDBJ whole genome shotgun (WGS) entry which is preliminary data.</text>
</comment>
<dbReference type="EMBL" id="JAYKXH010000012">
    <property type="protein sequence ID" value="KAK7151155.1"/>
    <property type="molecule type" value="Genomic_DNA"/>
</dbReference>
<accession>A0AAN9H4X9</accession>
<evidence type="ECO:0000313" key="1">
    <source>
        <dbReference type="EMBL" id="KAK7151155.1"/>
    </source>
</evidence>
<keyword evidence="2" id="KW-1185">Reference proteome</keyword>
<dbReference type="Proteomes" id="UP001364617">
    <property type="component" value="Unassembled WGS sequence"/>
</dbReference>
<protein>
    <submittedName>
        <fullName evidence="1">Uncharacterized protein</fullName>
    </submittedName>
</protein>
<evidence type="ECO:0000313" key="2">
    <source>
        <dbReference type="Proteomes" id="UP001364617"/>
    </source>
</evidence>
<reference evidence="1 2" key="1">
    <citation type="submission" date="2024-02" db="EMBL/GenBank/DDBJ databases">
        <title>Chromosome-level genome assembly of the Eurasian Minnow (Phoxinus phoxinus).</title>
        <authorList>
            <person name="Oriowo T.O."/>
            <person name="Martin S."/>
            <person name="Stange M."/>
            <person name="Chrysostomakis Y."/>
            <person name="Brown T."/>
            <person name="Winkler S."/>
            <person name="Kukowka S."/>
            <person name="Myers E.W."/>
            <person name="Bohne A."/>
        </authorList>
    </citation>
    <scope>NUCLEOTIDE SEQUENCE [LARGE SCALE GENOMIC DNA]</scope>
    <source>
        <strain evidence="1">ZFMK-TIS-60720</strain>
        <tissue evidence="1">Whole Organism</tissue>
    </source>
</reference>